<proteinExistence type="predicted"/>
<accession>A0A7G7VI60</accession>
<keyword evidence="1" id="KW-0812">Transmembrane</keyword>
<feature type="transmembrane region" description="Helical" evidence="1">
    <location>
        <begin position="37"/>
        <end position="54"/>
    </location>
</feature>
<sequence>MSILLVAACLVSAVIVGRVYAKAEPDDEKRIRELTNLILTVLTQLMLAVTISRVDEMLRQ</sequence>
<dbReference type="RefSeq" id="WP_185979920.1">
    <property type="nucleotide sequence ID" value="NZ_CP060204.1"/>
</dbReference>
<evidence type="ECO:0000313" key="3">
    <source>
        <dbReference type="Proteomes" id="UP000515480"/>
    </source>
</evidence>
<protein>
    <submittedName>
        <fullName evidence="2">Uncharacterized protein</fullName>
    </submittedName>
</protein>
<evidence type="ECO:0000313" key="2">
    <source>
        <dbReference type="EMBL" id="QNH53803.1"/>
    </source>
</evidence>
<dbReference type="Proteomes" id="UP000515480">
    <property type="component" value="Chromosome"/>
</dbReference>
<gene>
    <name evidence="2" type="ORF">H1B31_07930</name>
</gene>
<dbReference type="EMBL" id="CP060204">
    <property type="protein sequence ID" value="QNH53803.1"/>
    <property type="molecule type" value="Genomic_DNA"/>
</dbReference>
<evidence type="ECO:0000256" key="1">
    <source>
        <dbReference type="SAM" id="Phobius"/>
    </source>
</evidence>
<dbReference type="KEGG" id="stim:H1B31_07930"/>
<dbReference type="AlphaFoldDB" id="A0A7G7VI60"/>
<reference evidence="2 3" key="1">
    <citation type="submission" date="2020-07" db="EMBL/GenBank/DDBJ databases">
        <title>Complete genome and description of Selenomonas timonensis sp. nov., a new bacterium isolated from a gingivitis subject.</title>
        <authorList>
            <person name="Antezack A."/>
        </authorList>
    </citation>
    <scope>NUCLEOTIDE SEQUENCE [LARGE SCALE GENOMIC DNA]</scope>
    <source>
        <strain evidence="2 3">Marseille-Q3039</strain>
    </source>
</reference>
<organism evidence="2 3">
    <name type="scientific">Selenomonas timonae</name>
    <dbReference type="NCBI Taxonomy" id="2754044"/>
    <lineage>
        <taxon>Bacteria</taxon>
        <taxon>Bacillati</taxon>
        <taxon>Bacillota</taxon>
        <taxon>Negativicutes</taxon>
        <taxon>Selenomonadales</taxon>
        <taxon>Selenomonadaceae</taxon>
        <taxon>Selenomonas</taxon>
    </lineage>
</organism>
<keyword evidence="1" id="KW-1133">Transmembrane helix</keyword>
<name>A0A7G7VI60_9FIRM</name>
<keyword evidence="3" id="KW-1185">Reference proteome</keyword>
<keyword evidence="1" id="KW-0472">Membrane</keyword>